<evidence type="ECO:0008006" key="3">
    <source>
        <dbReference type="Google" id="ProtNLM"/>
    </source>
</evidence>
<gene>
    <name evidence="1" type="ORF">TRP8649_01371</name>
</gene>
<accession>A0A238J9D5</accession>
<evidence type="ECO:0000313" key="2">
    <source>
        <dbReference type="Proteomes" id="UP000225972"/>
    </source>
</evidence>
<keyword evidence="2" id="KW-1185">Reference proteome</keyword>
<proteinExistence type="predicted"/>
<dbReference type="EMBL" id="FXXP01000001">
    <property type="protein sequence ID" value="SMX27268.1"/>
    <property type="molecule type" value="Genomic_DNA"/>
</dbReference>
<protein>
    <recommendedName>
        <fullName evidence="3">HTH cro/C1-type domain-containing protein</fullName>
    </recommendedName>
</protein>
<dbReference type="Proteomes" id="UP000225972">
    <property type="component" value="Unassembled WGS sequence"/>
</dbReference>
<sequence>MAFKGYTAKKVADEGNIGVNTVGKFLRGDTHSMKHETLDIVCSVLSISNLAILDSENPLSETKDRLYAMVAEMSDDRAQRALELLEELE</sequence>
<reference evidence="2" key="1">
    <citation type="submission" date="2017-05" db="EMBL/GenBank/DDBJ databases">
        <authorList>
            <person name="Rodrigo-Torres L."/>
            <person name="Arahal R. D."/>
            <person name="Lucena T."/>
        </authorList>
    </citation>
    <scope>NUCLEOTIDE SEQUENCE [LARGE SCALE GENOMIC DNA]</scope>
    <source>
        <strain evidence="2">CECT 8649</strain>
    </source>
</reference>
<name>A0A238J9D5_9RHOB</name>
<evidence type="ECO:0000313" key="1">
    <source>
        <dbReference type="EMBL" id="SMX27268.1"/>
    </source>
</evidence>
<dbReference type="AlphaFoldDB" id="A0A238J9D5"/>
<organism evidence="1 2">
    <name type="scientific">Pelagimonas phthalicica</name>
    <dbReference type="NCBI Taxonomy" id="1037362"/>
    <lineage>
        <taxon>Bacteria</taxon>
        <taxon>Pseudomonadati</taxon>
        <taxon>Pseudomonadota</taxon>
        <taxon>Alphaproteobacteria</taxon>
        <taxon>Rhodobacterales</taxon>
        <taxon>Roseobacteraceae</taxon>
        <taxon>Pelagimonas</taxon>
    </lineage>
</organism>